<keyword evidence="3" id="KW-1185">Reference proteome</keyword>
<dbReference type="EMBL" id="JWIN03000007">
    <property type="protein sequence ID" value="KAB1275917.1"/>
    <property type="molecule type" value="Genomic_DNA"/>
</dbReference>
<organism evidence="2 3">
    <name type="scientific">Camelus dromedarius</name>
    <name type="common">Dromedary</name>
    <name type="synonym">Arabian camel</name>
    <dbReference type="NCBI Taxonomy" id="9838"/>
    <lineage>
        <taxon>Eukaryota</taxon>
        <taxon>Metazoa</taxon>
        <taxon>Chordata</taxon>
        <taxon>Craniata</taxon>
        <taxon>Vertebrata</taxon>
        <taxon>Euteleostomi</taxon>
        <taxon>Mammalia</taxon>
        <taxon>Eutheria</taxon>
        <taxon>Laurasiatheria</taxon>
        <taxon>Artiodactyla</taxon>
        <taxon>Tylopoda</taxon>
        <taxon>Camelidae</taxon>
        <taxon>Camelus</taxon>
    </lineage>
</organism>
<reference evidence="2 3" key="1">
    <citation type="journal article" date="2019" name="Mol. Ecol. Resour.">
        <title>Improving Illumina assemblies with Hi-C and long reads: an example with the North African dromedary.</title>
        <authorList>
            <person name="Elbers J.P."/>
            <person name="Rogers M.F."/>
            <person name="Perelman P.L."/>
            <person name="Proskuryakova A.A."/>
            <person name="Serdyukova N.A."/>
            <person name="Johnson W.E."/>
            <person name="Horin P."/>
            <person name="Corander J."/>
            <person name="Murphy D."/>
            <person name="Burger P.A."/>
        </authorList>
    </citation>
    <scope>NUCLEOTIDE SEQUENCE [LARGE SCALE GENOMIC DNA]</scope>
    <source>
        <strain evidence="2">Drom800</strain>
        <tissue evidence="2">Blood</tissue>
    </source>
</reference>
<evidence type="ECO:0000313" key="2">
    <source>
        <dbReference type="EMBL" id="KAB1275917.1"/>
    </source>
</evidence>
<name>A0A5N4DXX6_CAMDR</name>
<dbReference type="Proteomes" id="UP000299084">
    <property type="component" value="Unassembled WGS sequence"/>
</dbReference>
<gene>
    <name evidence="2" type="ORF">Cadr_000008214</name>
</gene>
<proteinExistence type="predicted"/>
<protein>
    <submittedName>
        <fullName evidence="2">Uncharacterized protein</fullName>
    </submittedName>
</protein>
<evidence type="ECO:0000256" key="1">
    <source>
        <dbReference type="SAM" id="MobiDB-lite"/>
    </source>
</evidence>
<accession>A0A5N4DXX6</accession>
<dbReference type="AlphaFoldDB" id="A0A5N4DXX6"/>
<evidence type="ECO:0000313" key="3">
    <source>
        <dbReference type="Proteomes" id="UP000299084"/>
    </source>
</evidence>
<sequence length="34" mass="3820">MAPEPQDLEGVPHHPPCWASGKMQTPRAEEGYWS</sequence>
<comment type="caution">
    <text evidence="2">The sequence shown here is derived from an EMBL/GenBank/DDBJ whole genome shotgun (WGS) entry which is preliminary data.</text>
</comment>
<feature type="region of interest" description="Disordered" evidence="1">
    <location>
        <begin position="1"/>
        <end position="34"/>
    </location>
</feature>